<proteinExistence type="predicted"/>
<feature type="transmembrane region" description="Helical" evidence="1">
    <location>
        <begin position="16"/>
        <end position="36"/>
    </location>
</feature>
<dbReference type="EMBL" id="BK016265">
    <property type="protein sequence ID" value="DAG05859.1"/>
    <property type="molecule type" value="Genomic_DNA"/>
</dbReference>
<organism evidence="2">
    <name type="scientific">Myoviridae sp. ctkfK18</name>
    <dbReference type="NCBI Taxonomy" id="2825165"/>
    <lineage>
        <taxon>Viruses</taxon>
        <taxon>Duplodnaviria</taxon>
        <taxon>Heunggongvirae</taxon>
        <taxon>Uroviricota</taxon>
        <taxon>Caudoviricetes</taxon>
    </lineage>
</organism>
<evidence type="ECO:0000313" key="2">
    <source>
        <dbReference type="EMBL" id="DAG05859.1"/>
    </source>
</evidence>
<sequence>MKITLFGNDFEVKTRYVVIGGVLMALGVATAAKYVADKMVTKDDDIFEYKNGKRFIKNKDVAAMLAKNDIELAKARRAAAVASGQPYTDNVYVNDVILPGNYYNYR</sequence>
<evidence type="ECO:0000256" key="1">
    <source>
        <dbReference type="SAM" id="Phobius"/>
    </source>
</evidence>
<keyword evidence="1" id="KW-1133">Transmembrane helix</keyword>
<protein>
    <submittedName>
        <fullName evidence="2">Uncharacterized protein</fullName>
    </submittedName>
</protein>
<keyword evidence="1" id="KW-0472">Membrane</keyword>
<keyword evidence="1" id="KW-0812">Transmembrane</keyword>
<accession>A0A8S5VGW5</accession>
<reference evidence="2" key="1">
    <citation type="journal article" date="2021" name="Proc. Natl. Acad. Sci. U.S.A.">
        <title>A Catalog of Tens of Thousands of Viruses from Human Metagenomes Reveals Hidden Associations with Chronic Diseases.</title>
        <authorList>
            <person name="Tisza M.J."/>
            <person name="Buck C.B."/>
        </authorList>
    </citation>
    <scope>NUCLEOTIDE SEQUENCE</scope>
    <source>
        <strain evidence="2">CtkfK18</strain>
    </source>
</reference>
<name>A0A8S5VGW5_9CAUD</name>